<protein>
    <submittedName>
        <fullName evidence="1">Uncharacterized protein</fullName>
    </submittedName>
</protein>
<keyword evidence="2" id="KW-1185">Reference proteome</keyword>
<sequence length="73" mass="8327">MNGKPLLPSGRRRGLPFVMPDDWTPEQALAAFELLEDLLAVISDFYATRLHELLREQRSHTKAPPATKRDPPF</sequence>
<dbReference type="RefSeq" id="WP_175232576.1">
    <property type="nucleotide sequence ID" value="NZ_CADIKH010000076.1"/>
</dbReference>
<dbReference type="Proteomes" id="UP000494363">
    <property type="component" value="Unassembled WGS sequence"/>
</dbReference>
<reference evidence="1 2" key="1">
    <citation type="submission" date="2020-04" db="EMBL/GenBank/DDBJ databases">
        <authorList>
            <person name="De Canck E."/>
        </authorList>
    </citation>
    <scope>NUCLEOTIDE SEQUENCE [LARGE SCALE GENOMIC DNA]</scope>
    <source>
        <strain evidence="1 2">LMG 29542</strain>
    </source>
</reference>
<proteinExistence type="predicted"/>
<evidence type="ECO:0000313" key="1">
    <source>
        <dbReference type="EMBL" id="CAB3773493.1"/>
    </source>
</evidence>
<accession>A0A6J5F565</accession>
<evidence type="ECO:0000313" key="2">
    <source>
        <dbReference type="Proteomes" id="UP000494363"/>
    </source>
</evidence>
<dbReference type="EMBL" id="CADIKH010000076">
    <property type="protein sequence ID" value="CAB3773493.1"/>
    <property type="molecule type" value="Genomic_DNA"/>
</dbReference>
<name>A0A6J5F565_9BURK</name>
<gene>
    <name evidence="1" type="ORF">LMG29542_07259</name>
</gene>
<organism evidence="1 2">
    <name type="scientific">Paraburkholderia humisilvae</name>
    <dbReference type="NCBI Taxonomy" id="627669"/>
    <lineage>
        <taxon>Bacteria</taxon>
        <taxon>Pseudomonadati</taxon>
        <taxon>Pseudomonadota</taxon>
        <taxon>Betaproteobacteria</taxon>
        <taxon>Burkholderiales</taxon>
        <taxon>Burkholderiaceae</taxon>
        <taxon>Paraburkholderia</taxon>
    </lineage>
</organism>
<dbReference type="AlphaFoldDB" id="A0A6J5F565"/>